<keyword evidence="3" id="KW-1185">Reference proteome</keyword>
<dbReference type="EMBL" id="BTSX01000003">
    <property type="protein sequence ID" value="GMS88810.1"/>
    <property type="molecule type" value="Genomic_DNA"/>
</dbReference>
<dbReference type="Proteomes" id="UP001432027">
    <property type="component" value="Unassembled WGS sequence"/>
</dbReference>
<feature type="non-terminal residue" evidence="2">
    <location>
        <position position="1"/>
    </location>
</feature>
<dbReference type="AlphaFoldDB" id="A0AAV5T183"/>
<comment type="caution">
    <text evidence="2">The sequence shown here is derived from an EMBL/GenBank/DDBJ whole genome shotgun (WGS) entry which is preliminary data.</text>
</comment>
<proteinExistence type="predicted"/>
<gene>
    <name evidence="2" type="ORF">PENTCL1PPCAC_10985</name>
</gene>
<sequence>QDRYIYFHALREKKRDPSIRSMMGGLIESVHLVLLHLTEERRQSKSSEEESAIQTDQFFAAPSLMEPNEEPIDVFKSLPNGNETSALAVSSG</sequence>
<evidence type="ECO:0000256" key="1">
    <source>
        <dbReference type="SAM" id="MobiDB-lite"/>
    </source>
</evidence>
<reference evidence="2" key="1">
    <citation type="submission" date="2023-10" db="EMBL/GenBank/DDBJ databases">
        <title>Genome assembly of Pristionchus species.</title>
        <authorList>
            <person name="Yoshida K."/>
            <person name="Sommer R.J."/>
        </authorList>
    </citation>
    <scope>NUCLEOTIDE SEQUENCE</scope>
    <source>
        <strain evidence="2">RS0144</strain>
    </source>
</reference>
<feature type="non-terminal residue" evidence="2">
    <location>
        <position position="92"/>
    </location>
</feature>
<evidence type="ECO:0000313" key="2">
    <source>
        <dbReference type="EMBL" id="GMS88810.1"/>
    </source>
</evidence>
<evidence type="ECO:0000313" key="3">
    <source>
        <dbReference type="Proteomes" id="UP001432027"/>
    </source>
</evidence>
<name>A0AAV5T183_9BILA</name>
<accession>A0AAV5T183</accession>
<organism evidence="2 3">
    <name type="scientific">Pristionchus entomophagus</name>
    <dbReference type="NCBI Taxonomy" id="358040"/>
    <lineage>
        <taxon>Eukaryota</taxon>
        <taxon>Metazoa</taxon>
        <taxon>Ecdysozoa</taxon>
        <taxon>Nematoda</taxon>
        <taxon>Chromadorea</taxon>
        <taxon>Rhabditida</taxon>
        <taxon>Rhabditina</taxon>
        <taxon>Diplogasteromorpha</taxon>
        <taxon>Diplogasteroidea</taxon>
        <taxon>Neodiplogasteridae</taxon>
        <taxon>Pristionchus</taxon>
    </lineage>
</organism>
<protein>
    <submittedName>
        <fullName evidence="2">Uncharacterized protein</fullName>
    </submittedName>
</protein>
<feature type="region of interest" description="Disordered" evidence="1">
    <location>
        <begin position="41"/>
        <end position="66"/>
    </location>
</feature>